<dbReference type="Gene3D" id="1.20.120.1630">
    <property type="match status" value="1"/>
</dbReference>
<evidence type="ECO:0000256" key="1">
    <source>
        <dbReference type="ARBA" id="ARBA00002096"/>
    </source>
</evidence>
<evidence type="ECO:0000256" key="5">
    <source>
        <dbReference type="ARBA" id="ARBA00022603"/>
    </source>
</evidence>
<dbReference type="EC" id="2.1.1.334" evidence="4"/>
<dbReference type="Proteomes" id="UP000466931">
    <property type="component" value="Chromosome"/>
</dbReference>
<comment type="function">
    <text evidence="1">Catalyzes the methylation of methanethiol (MeSH) to yield dimethylsulphide (DMS).</text>
</comment>
<comment type="similarity">
    <text evidence="3">Belongs to the nurim family.</text>
</comment>
<dbReference type="GO" id="GO:0008168">
    <property type="term" value="F:methyltransferase activity"/>
    <property type="evidence" value="ECO:0007669"/>
    <property type="project" value="UniProtKB-KW"/>
</dbReference>
<keyword evidence="14" id="KW-1185">Reference proteome</keyword>
<gene>
    <name evidence="13" type="ORF">MCNF_22370</name>
</gene>
<protein>
    <recommendedName>
        <fullName evidence="4">methanethiol S-methyltransferase</fullName>
        <ecNumber evidence="4">2.1.1.334</ecNumber>
    </recommendedName>
</protein>
<dbReference type="EMBL" id="AP022612">
    <property type="protein sequence ID" value="BBZ33632.1"/>
    <property type="molecule type" value="Genomic_DNA"/>
</dbReference>
<dbReference type="AlphaFoldDB" id="A0A7I7XXW7"/>
<evidence type="ECO:0000313" key="13">
    <source>
        <dbReference type="EMBL" id="BBZ33632.1"/>
    </source>
</evidence>
<evidence type="ECO:0000313" key="14">
    <source>
        <dbReference type="Proteomes" id="UP000466931"/>
    </source>
</evidence>
<sequence>MTRVLAVGYGAVCYLFFLVVFLYAIGFVGNVAVPRSIDNAVDAPLLQALLVNLALLTLFAVQHSVMARPAFKRWWTRYVPPAIERSTYVLLASLVLALLFWQWRTIPHVVWDVQNQPARLAVWVLFWAGWAIVLAATFMINHFELFGLRQVLAAWRAQPEAETGFQATLFYRVVRHPLMLGFLIAFWAAPTMTAGHLLFASVTTGYILIALQLEERDLLASLGSRYAAYRQTVPMLIPRPARRRKAPLAGGTITPAGHR</sequence>
<evidence type="ECO:0000256" key="6">
    <source>
        <dbReference type="ARBA" id="ARBA00022679"/>
    </source>
</evidence>
<evidence type="ECO:0000259" key="12">
    <source>
        <dbReference type="Pfam" id="PF07298"/>
    </source>
</evidence>
<organism evidence="13 14">
    <name type="scientific">Mycolicibacterium confluentis</name>
    <dbReference type="NCBI Taxonomy" id="28047"/>
    <lineage>
        <taxon>Bacteria</taxon>
        <taxon>Bacillati</taxon>
        <taxon>Actinomycetota</taxon>
        <taxon>Actinomycetes</taxon>
        <taxon>Mycobacteriales</taxon>
        <taxon>Mycobacteriaceae</taxon>
        <taxon>Mycolicibacterium</taxon>
    </lineage>
</organism>
<dbReference type="OrthoDB" id="9789029at2"/>
<dbReference type="InterPro" id="IPR009915">
    <property type="entry name" value="NnrU_dom"/>
</dbReference>
<dbReference type="Pfam" id="PF07298">
    <property type="entry name" value="NnrU"/>
    <property type="match status" value="1"/>
</dbReference>
<proteinExistence type="inferred from homology"/>
<name>A0A7I7XXW7_9MYCO</name>
<dbReference type="NCBIfam" id="NF045656">
    <property type="entry name" value="MeththiolMtaseMddA"/>
    <property type="match status" value="1"/>
</dbReference>
<keyword evidence="9" id="KW-1133">Transmembrane helix</keyword>
<reference evidence="13" key="1">
    <citation type="journal article" date="2019" name="Emerg. Microbes Infect.">
        <title>Comprehensive subspecies identification of 175 nontuberculous mycobacteria species based on 7547 genomic profiles.</title>
        <authorList>
            <person name="Matsumoto Y."/>
            <person name="Kinjo T."/>
            <person name="Motooka D."/>
            <person name="Nabeya D."/>
            <person name="Jung N."/>
            <person name="Uechi K."/>
            <person name="Horii T."/>
            <person name="Iida T."/>
            <person name="Fujita J."/>
            <person name="Nakamura S."/>
        </authorList>
    </citation>
    <scope>NUCLEOTIDE SEQUENCE [LARGE SCALE GENOMIC DNA]</scope>
    <source>
        <strain evidence="13">JCM 13671</strain>
    </source>
</reference>
<dbReference type="RefSeq" id="WP_085150994.1">
    <property type="nucleotide sequence ID" value="NZ_AP022612.1"/>
</dbReference>
<keyword evidence="5" id="KW-0489">Methyltransferase</keyword>
<dbReference type="PANTHER" id="PTHR31040">
    <property type="entry name" value="NURIM"/>
    <property type="match status" value="1"/>
</dbReference>
<evidence type="ECO:0000256" key="7">
    <source>
        <dbReference type="ARBA" id="ARBA00022691"/>
    </source>
</evidence>
<keyword evidence="10" id="KW-0472">Membrane</keyword>
<evidence type="ECO:0000256" key="8">
    <source>
        <dbReference type="ARBA" id="ARBA00022692"/>
    </source>
</evidence>
<dbReference type="InterPro" id="IPR054700">
    <property type="entry name" value="MddA"/>
</dbReference>
<comment type="subcellular location">
    <subcellularLocation>
        <location evidence="2">Membrane</location>
        <topology evidence="2">Multi-pass membrane protein</topology>
    </subcellularLocation>
</comment>
<dbReference type="GO" id="GO:0032259">
    <property type="term" value="P:methylation"/>
    <property type="evidence" value="ECO:0007669"/>
    <property type="project" value="UniProtKB-KW"/>
</dbReference>
<evidence type="ECO:0000256" key="11">
    <source>
        <dbReference type="ARBA" id="ARBA00048134"/>
    </source>
</evidence>
<evidence type="ECO:0000256" key="3">
    <source>
        <dbReference type="ARBA" id="ARBA00010631"/>
    </source>
</evidence>
<feature type="domain" description="NnrU" evidence="12">
    <location>
        <begin position="54"/>
        <end position="199"/>
    </location>
</feature>
<keyword evidence="8" id="KW-0812">Transmembrane</keyword>
<dbReference type="InterPro" id="IPR033580">
    <property type="entry name" value="Nurim-like"/>
</dbReference>
<accession>A0A7I7XXW7</accession>
<keyword evidence="6" id="KW-0808">Transferase</keyword>
<evidence type="ECO:0000256" key="10">
    <source>
        <dbReference type="ARBA" id="ARBA00023136"/>
    </source>
</evidence>
<comment type="catalytic activity">
    <reaction evidence="11">
        <text>methanethiol + S-adenosyl-L-methionine = dimethyl sulfide + S-adenosyl-L-homocysteine + H(+)</text>
        <dbReference type="Rhea" id="RHEA:50428"/>
        <dbReference type="ChEBI" id="CHEBI:15378"/>
        <dbReference type="ChEBI" id="CHEBI:16007"/>
        <dbReference type="ChEBI" id="CHEBI:17437"/>
        <dbReference type="ChEBI" id="CHEBI:57856"/>
        <dbReference type="ChEBI" id="CHEBI:59789"/>
        <dbReference type="EC" id="2.1.1.334"/>
    </reaction>
</comment>
<dbReference type="PANTHER" id="PTHR31040:SF1">
    <property type="entry name" value="NURIM"/>
    <property type="match status" value="1"/>
</dbReference>
<evidence type="ECO:0000256" key="9">
    <source>
        <dbReference type="ARBA" id="ARBA00022989"/>
    </source>
</evidence>
<evidence type="ECO:0000256" key="2">
    <source>
        <dbReference type="ARBA" id="ARBA00004141"/>
    </source>
</evidence>
<dbReference type="GO" id="GO:0016020">
    <property type="term" value="C:membrane"/>
    <property type="evidence" value="ECO:0007669"/>
    <property type="project" value="UniProtKB-SubCell"/>
</dbReference>
<keyword evidence="7" id="KW-0949">S-adenosyl-L-methionine</keyword>
<reference evidence="13" key="2">
    <citation type="submission" date="2020-02" db="EMBL/GenBank/DDBJ databases">
        <authorList>
            <person name="Matsumoto Y."/>
            <person name="Motooka D."/>
            <person name="Nakamura S."/>
        </authorList>
    </citation>
    <scope>NUCLEOTIDE SEQUENCE</scope>
    <source>
        <strain evidence="13">JCM 13671</strain>
    </source>
</reference>
<evidence type="ECO:0000256" key="4">
    <source>
        <dbReference type="ARBA" id="ARBA00012149"/>
    </source>
</evidence>